<evidence type="ECO:0000256" key="1">
    <source>
        <dbReference type="SAM" id="MobiDB-lite"/>
    </source>
</evidence>
<dbReference type="Proteomes" id="UP001556367">
    <property type="component" value="Unassembled WGS sequence"/>
</dbReference>
<dbReference type="EMBL" id="JASNQZ010000002">
    <property type="protein sequence ID" value="KAL0959719.1"/>
    <property type="molecule type" value="Genomic_DNA"/>
</dbReference>
<organism evidence="2 3">
    <name type="scientific">Hohenbuehelia grisea</name>
    <dbReference type="NCBI Taxonomy" id="104357"/>
    <lineage>
        <taxon>Eukaryota</taxon>
        <taxon>Fungi</taxon>
        <taxon>Dikarya</taxon>
        <taxon>Basidiomycota</taxon>
        <taxon>Agaricomycotina</taxon>
        <taxon>Agaricomycetes</taxon>
        <taxon>Agaricomycetidae</taxon>
        <taxon>Agaricales</taxon>
        <taxon>Pleurotineae</taxon>
        <taxon>Pleurotaceae</taxon>
        <taxon>Hohenbuehelia</taxon>
    </lineage>
</organism>
<reference evidence="3" key="1">
    <citation type="submission" date="2024-06" db="EMBL/GenBank/DDBJ databases">
        <title>Multi-omics analyses provide insights into the biosynthesis of the anticancer antibiotic pleurotin in Hohenbuehelia grisea.</title>
        <authorList>
            <person name="Weaver J.A."/>
            <person name="Alberti F."/>
        </authorList>
    </citation>
    <scope>NUCLEOTIDE SEQUENCE [LARGE SCALE GENOMIC DNA]</scope>
    <source>
        <strain evidence="3">T-177</strain>
    </source>
</reference>
<evidence type="ECO:0000313" key="3">
    <source>
        <dbReference type="Proteomes" id="UP001556367"/>
    </source>
</evidence>
<protein>
    <submittedName>
        <fullName evidence="2">Uncharacterized protein</fullName>
    </submittedName>
</protein>
<keyword evidence="3" id="KW-1185">Reference proteome</keyword>
<name>A0ABR3JUZ8_9AGAR</name>
<comment type="caution">
    <text evidence="2">The sequence shown here is derived from an EMBL/GenBank/DDBJ whole genome shotgun (WGS) entry which is preliminary data.</text>
</comment>
<proteinExistence type="predicted"/>
<gene>
    <name evidence="2" type="ORF">HGRIS_011412</name>
</gene>
<accession>A0ABR3JUZ8</accession>
<feature type="region of interest" description="Disordered" evidence="1">
    <location>
        <begin position="252"/>
        <end position="272"/>
    </location>
</feature>
<evidence type="ECO:0000313" key="2">
    <source>
        <dbReference type="EMBL" id="KAL0959719.1"/>
    </source>
</evidence>
<sequence length="615" mass="69250">MGITSSSSLCLDQYSTLLQCLSPSGRIDIPQFSSGKKQYEALMPNLYNSYSSTFLDDMRRQSFEKALQAIIAICYDHHGRKVPPIAVTGALLPGCIQLAIAGALPAAMRDSLADLIRQLWGHMRLAITMRDPHSESLFRDLHVSVYRLPTARKRLIPTIRDGLPSAMRFIRFLHNTPSCQLDPRLIKGADEIFVRIYMVLDGLQHDRFTQAHSDALKGLRSKKEYMESEHNDELERMTAEFSQKIKCQLENHETSASPQLPLDVSPDSPRDNVSAAIEAGVTEETSLESLQADADFDFLNYINAILELDNPAADLAKWAKSSKHARVISHLELSLKFVTPFDALFEAYLEPVAFEGYHRGGPIPTMMDNGKDATSKQDVATGSNVLIQEFLPLRSKPRPDILCEENPTSSALTNEVFDDYIQTMLKDIDDPYFLNGEDLVTVEYPPKETFLQHVKLMYSPNLPAITSELATSHDCALHPESVLWSYHYFNGDIVYHRVERYIATSEPPCFGCVTFFRSFNVYLLGELEEEIQAKPNLAKSQISAVDLRVSHTPPLIPWCIPLGLECCTLEMQREIVRRMSISVKTIIRRLLGALVASVKLQTFVPVMPVPIQFRI</sequence>